<proteinExistence type="predicted"/>
<dbReference type="AlphaFoldDB" id="X0B2M9"/>
<accession>X0B2M9</accession>
<evidence type="ECO:0000256" key="1">
    <source>
        <dbReference type="SAM" id="MobiDB-lite"/>
    </source>
</evidence>
<gene>
    <name evidence="2" type="ORF">FOQG_19226</name>
</gene>
<evidence type="ECO:0000313" key="2">
    <source>
        <dbReference type="EMBL" id="EXK76011.1"/>
    </source>
</evidence>
<sequence>MDLNTSVSQVSTWLDSLPFDQPAPSSPPSPSATRRALKRQRSLHLNESRKRPYPASPPESHSHSQTSCKARIRSMPATPAKRTRPDLDNDQTPRAQVTVANPLTNPPSLSSRSESSLASQSDASMSRDSKRSKRSQSPAKLFPMYGSSRQGTKAQRLCFVALSLETRVLLSVCFRLWLV</sequence>
<name>X0B2M9_FUSOX</name>
<dbReference type="OrthoDB" id="4161186at2759"/>
<evidence type="ECO:0000313" key="3">
    <source>
        <dbReference type="Proteomes" id="UP000030663"/>
    </source>
</evidence>
<protein>
    <submittedName>
        <fullName evidence="2">Uncharacterized protein</fullName>
    </submittedName>
</protein>
<dbReference type="HOGENOM" id="CLU_1503516_0_0_1"/>
<keyword evidence="3" id="KW-1185">Reference proteome</keyword>
<reference evidence="2 3" key="1">
    <citation type="submission" date="2011-11" db="EMBL/GenBank/DDBJ databases">
        <title>The Genome Sequence of Fusarium oxysporum PHW815.</title>
        <authorList>
            <consortium name="The Broad Institute Genome Sequencing Platform"/>
            <person name="Ma L.-J."/>
            <person name="Gale L.R."/>
            <person name="Schwartz D.C."/>
            <person name="Zhou S."/>
            <person name="Corby-Kistler H."/>
            <person name="Young S.K."/>
            <person name="Zeng Q."/>
            <person name="Gargeya S."/>
            <person name="Fitzgerald M."/>
            <person name="Haas B."/>
            <person name="Abouelleil A."/>
            <person name="Alvarado L."/>
            <person name="Arachchi H.M."/>
            <person name="Berlin A."/>
            <person name="Brown A."/>
            <person name="Chapman S.B."/>
            <person name="Chen Z."/>
            <person name="Dunbar C."/>
            <person name="Freedman E."/>
            <person name="Gearin G."/>
            <person name="Goldberg J."/>
            <person name="Griggs A."/>
            <person name="Gujja S."/>
            <person name="Heiman D."/>
            <person name="Howarth C."/>
            <person name="Larson L."/>
            <person name="Lui A."/>
            <person name="MacDonald P.J.P."/>
            <person name="Montmayeur A."/>
            <person name="Murphy C."/>
            <person name="Neiman D."/>
            <person name="Pearson M."/>
            <person name="Priest M."/>
            <person name="Roberts A."/>
            <person name="Saif S."/>
            <person name="Shea T."/>
            <person name="Shenoy N."/>
            <person name="Sisk P."/>
            <person name="Stolte C."/>
            <person name="Sykes S."/>
            <person name="Wortman J."/>
            <person name="Nusbaum C."/>
            <person name="Birren B."/>
        </authorList>
    </citation>
    <scope>NUCLEOTIDE SEQUENCE [LARGE SCALE GENOMIC DNA]</scope>
    <source>
        <strain evidence="2 3">54005</strain>
    </source>
</reference>
<organism evidence="2 3">
    <name type="scientific">Fusarium oxysporum f. sp. raphani 54005</name>
    <dbReference type="NCBI Taxonomy" id="1089458"/>
    <lineage>
        <taxon>Eukaryota</taxon>
        <taxon>Fungi</taxon>
        <taxon>Dikarya</taxon>
        <taxon>Ascomycota</taxon>
        <taxon>Pezizomycotina</taxon>
        <taxon>Sordariomycetes</taxon>
        <taxon>Hypocreomycetidae</taxon>
        <taxon>Hypocreales</taxon>
        <taxon>Nectriaceae</taxon>
        <taxon>Fusarium</taxon>
        <taxon>Fusarium oxysporum species complex</taxon>
    </lineage>
</organism>
<feature type="region of interest" description="Disordered" evidence="1">
    <location>
        <begin position="15"/>
        <end position="147"/>
    </location>
</feature>
<dbReference type="EMBL" id="KI979648">
    <property type="protein sequence ID" value="EXK76011.1"/>
    <property type="molecule type" value="Genomic_DNA"/>
</dbReference>
<feature type="compositionally biased region" description="Low complexity" evidence="1">
    <location>
        <begin position="108"/>
        <end position="126"/>
    </location>
</feature>
<dbReference type="Proteomes" id="UP000030663">
    <property type="component" value="Unassembled WGS sequence"/>
</dbReference>
<feature type="compositionally biased region" description="Polar residues" evidence="1">
    <location>
        <begin position="90"/>
        <end position="107"/>
    </location>
</feature>